<organism evidence="2 3">
    <name type="scientific">Drechslerella dactyloides</name>
    <name type="common">Nematode-trapping fungus</name>
    <name type="synonym">Arthrobotrys dactyloides</name>
    <dbReference type="NCBI Taxonomy" id="74499"/>
    <lineage>
        <taxon>Eukaryota</taxon>
        <taxon>Fungi</taxon>
        <taxon>Dikarya</taxon>
        <taxon>Ascomycota</taxon>
        <taxon>Pezizomycotina</taxon>
        <taxon>Orbiliomycetes</taxon>
        <taxon>Orbiliales</taxon>
        <taxon>Orbiliaceae</taxon>
        <taxon>Drechslerella</taxon>
    </lineage>
</organism>
<dbReference type="Proteomes" id="UP001221413">
    <property type="component" value="Unassembled WGS sequence"/>
</dbReference>
<keyword evidence="3" id="KW-1185">Reference proteome</keyword>
<evidence type="ECO:0000256" key="1">
    <source>
        <dbReference type="SAM" id="Phobius"/>
    </source>
</evidence>
<reference evidence="2" key="1">
    <citation type="submission" date="2023-01" db="EMBL/GenBank/DDBJ databases">
        <title>The chitinases involved in constricting ring structure development in the nematode-trapping fungus Drechslerella dactyloides.</title>
        <authorList>
            <person name="Wang R."/>
            <person name="Zhang L."/>
            <person name="Tang P."/>
            <person name="Li S."/>
            <person name="Liang L."/>
        </authorList>
    </citation>
    <scope>NUCLEOTIDE SEQUENCE</scope>
    <source>
        <strain evidence="2">YMF1.00031</strain>
    </source>
</reference>
<keyword evidence="1" id="KW-0472">Membrane</keyword>
<keyword evidence="1" id="KW-1133">Transmembrane helix</keyword>
<name>A0AAD6NIV8_DREDA</name>
<dbReference type="EMBL" id="JAQGDS010000006">
    <property type="protein sequence ID" value="KAJ6259959.1"/>
    <property type="molecule type" value="Genomic_DNA"/>
</dbReference>
<comment type="caution">
    <text evidence="2">The sequence shown here is derived from an EMBL/GenBank/DDBJ whole genome shotgun (WGS) entry which is preliminary data.</text>
</comment>
<proteinExistence type="predicted"/>
<accession>A0AAD6NIV8</accession>
<dbReference type="AlphaFoldDB" id="A0AAD6NIV8"/>
<protein>
    <submittedName>
        <fullName evidence="2">Uncharacterized protein</fullName>
    </submittedName>
</protein>
<gene>
    <name evidence="2" type="ORF">Dda_5603</name>
</gene>
<evidence type="ECO:0000313" key="2">
    <source>
        <dbReference type="EMBL" id="KAJ6259959.1"/>
    </source>
</evidence>
<evidence type="ECO:0000313" key="3">
    <source>
        <dbReference type="Proteomes" id="UP001221413"/>
    </source>
</evidence>
<keyword evidence="1" id="KW-0812">Transmembrane</keyword>
<feature type="transmembrane region" description="Helical" evidence="1">
    <location>
        <begin position="7"/>
        <end position="27"/>
    </location>
</feature>
<sequence length="181" mass="19831">MQMSTLINCYVLPAIILYSTLGLSWGIDTTLVPLDDRWGGTDCWVGMYKHGDYEGPSDDKGLEAQPATDGSCIPLDDAHKNAIKSYKVGGDCVCSFYDDSECQIKLFDANRRWDGSLRNNGGNDNKIESYSCQRAPGLSCRLSLWYGCSAADLVKNGYNCGSIWERAPLEGKSSERGEDSG</sequence>